<evidence type="ECO:0000313" key="2">
    <source>
        <dbReference type="Proteomes" id="UP001381693"/>
    </source>
</evidence>
<dbReference type="GO" id="GO:0006623">
    <property type="term" value="P:protein targeting to vacuole"/>
    <property type="evidence" value="ECO:0007669"/>
    <property type="project" value="TreeGrafter"/>
</dbReference>
<dbReference type="InterPro" id="IPR026847">
    <property type="entry name" value="VPS13"/>
</dbReference>
<dbReference type="AlphaFoldDB" id="A0AAN8WWJ7"/>
<feature type="non-terminal residue" evidence="1">
    <location>
        <position position="1"/>
    </location>
</feature>
<dbReference type="EMBL" id="JAXCGZ010012293">
    <property type="protein sequence ID" value="KAK7073666.1"/>
    <property type="molecule type" value="Genomic_DNA"/>
</dbReference>
<dbReference type="PANTHER" id="PTHR16166">
    <property type="entry name" value="VACUOLAR PROTEIN SORTING-ASSOCIATED PROTEIN VPS13"/>
    <property type="match status" value="1"/>
</dbReference>
<organism evidence="1 2">
    <name type="scientific">Halocaridina rubra</name>
    <name type="common">Hawaiian red shrimp</name>
    <dbReference type="NCBI Taxonomy" id="373956"/>
    <lineage>
        <taxon>Eukaryota</taxon>
        <taxon>Metazoa</taxon>
        <taxon>Ecdysozoa</taxon>
        <taxon>Arthropoda</taxon>
        <taxon>Crustacea</taxon>
        <taxon>Multicrustacea</taxon>
        <taxon>Malacostraca</taxon>
        <taxon>Eumalacostraca</taxon>
        <taxon>Eucarida</taxon>
        <taxon>Decapoda</taxon>
        <taxon>Pleocyemata</taxon>
        <taxon>Caridea</taxon>
        <taxon>Atyoidea</taxon>
        <taxon>Atyidae</taxon>
        <taxon>Halocaridina</taxon>
    </lineage>
</organism>
<keyword evidence="2" id="KW-1185">Reference proteome</keyword>
<gene>
    <name evidence="1" type="ORF">SK128_026197</name>
</gene>
<proteinExistence type="predicted"/>
<evidence type="ECO:0008006" key="3">
    <source>
        <dbReference type="Google" id="ProtNLM"/>
    </source>
</evidence>
<dbReference type="Proteomes" id="UP001381693">
    <property type="component" value="Unassembled WGS sequence"/>
</dbReference>
<dbReference type="GO" id="GO:0045053">
    <property type="term" value="P:protein retention in Golgi apparatus"/>
    <property type="evidence" value="ECO:0007669"/>
    <property type="project" value="TreeGrafter"/>
</dbReference>
<evidence type="ECO:0000313" key="1">
    <source>
        <dbReference type="EMBL" id="KAK7073666.1"/>
    </source>
</evidence>
<comment type="caution">
    <text evidence="1">The sequence shown here is derived from an EMBL/GenBank/DDBJ whole genome shotgun (WGS) entry which is preliminary data.</text>
</comment>
<reference evidence="1 2" key="1">
    <citation type="submission" date="2023-11" db="EMBL/GenBank/DDBJ databases">
        <title>Halocaridina rubra genome assembly.</title>
        <authorList>
            <person name="Smith C."/>
        </authorList>
    </citation>
    <scope>NUCLEOTIDE SEQUENCE [LARGE SCALE GENOMIC DNA]</scope>
    <source>
        <strain evidence="1">EP-1</strain>
        <tissue evidence="1">Whole</tissue>
    </source>
</reference>
<dbReference type="PANTHER" id="PTHR16166:SF146">
    <property type="entry name" value="VACUOLAR PROTEIN SORTING-ASSOCIATED PROTEIN 13A-LIKE ISOFORM X1"/>
    <property type="match status" value="1"/>
</dbReference>
<accession>A0AAN8WWJ7</accession>
<protein>
    <recommendedName>
        <fullName evidence="3">Vacuolar protein sorting-associated protein 13 DH-like domain-containing protein</fullName>
    </recommendedName>
</protein>
<sequence>VYVLVLGLDILGNPYQRLRDLSQGVKDLIYQPALGIIEGPDEFSEGITRGAQSFMGHVVGGTADSLNLISSAIGNTFASLSFDQDYRKKRQQRLDMQSSVPKTFLNAGQTFVFGVVLGVSGVVVKPVTGK</sequence>
<name>A0AAN8WWJ7_HALRR</name>